<evidence type="ECO:0000313" key="3">
    <source>
        <dbReference type="EMBL" id="GFH61340.1"/>
    </source>
</evidence>
<feature type="compositionally biased region" description="Low complexity" evidence="1">
    <location>
        <begin position="133"/>
        <end position="143"/>
    </location>
</feature>
<keyword evidence="2" id="KW-0732">Signal</keyword>
<sequence>MYKSLAIAALISGASAFAPVQFGARTSTAVFFEFGEYDGKMWDNEAKKDVYAKWDPSTPRSTRNFNPFETFGGNTPDASGIYPGEMRYKDPIRPDVNFSIMMAERAEAEERAANPKPGDVAGAPGRKGAEGGAAPQGAVMAPAPAAPAPAAYAPPPAAPAAPAAPAYTPPAPAAPGNPMGGYVPGGFAPAAPAAAAPAAYTPPAPAAPAAPAAGQPGWVDPNPAPMSDAQALEMGWSMGGQAHTKDPTPVVDSDPRKTIPQGESFEEYMKSRGM</sequence>
<feature type="chain" id="PRO_5042023451" description="PS II complex 12 kDa extrinsic protein" evidence="2">
    <location>
        <begin position="17"/>
        <end position="274"/>
    </location>
</feature>
<evidence type="ECO:0000256" key="1">
    <source>
        <dbReference type="SAM" id="MobiDB-lite"/>
    </source>
</evidence>
<keyword evidence="4" id="KW-1185">Reference proteome</keyword>
<dbReference type="AlphaFoldDB" id="A0AAD3HF45"/>
<organism evidence="3 4">
    <name type="scientific">Chaetoceros tenuissimus</name>
    <dbReference type="NCBI Taxonomy" id="426638"/>
    <lineage>
        <taxon>Eukaryota</taxon>
        <taxon>Sar</taxon>
        <taxon>Stramenopiles</taxon>
        <taxon>Ochrophyta</taxon>
        <taxon>Bacillariophyta</taxon>
        <taxon>Coscinodiscophyceae</taxon>
        <taxon>Chaetocerotophycidae</taxon>
        <taxon>Chaetocerotales</taxon>
        <taxon>Chaetocerotaceae</taxon>
        <taxon>Chaetoceros</taxon>
    </lineage>
</organism>
<proteinExistence type="predicted"/>
<feature type="compositionally biased region" description="Pro residues" evidence="1">
    <location>
        <begin position="144"/>
        <end position="159"/>
    </location>
</feature>
<comment type="caution">
    <text evidence="3">The sequence shown here is derived from an EMBL/GenBank/DDBJ whole genome shotgun (WGS) entry which is preliminary data.</text>
</comment>
<protein>
    <recommendedName>
        <fullName evidence="5">PS II complex 12 kDa extrinsic protein</fullName>
    </recommendedName>
</protein>
<reference evidence="3 4" key="1">
    <citation type="journal article" date="2021" name="Sci. Rep.">
        <title>The genome of the diatom Chaetoceros tenuissimus carries an ancient integrated fragment of an extant virus.</title>
        <authorList>
            <person name="Hongo Y."/>
            <person name="Kimura K."/>
            <person name="Takaki Y."/>
            <person name="Yoshida Y."/>
            <person name="Baba S."/>
            <person name="Kobayashi G."/>
            <person name="Nagasaki K."/>
            <person name="Hano T."/>
            <person name="Tomaru Y."/>
        </authorList>
    </citation>
    <scope>NUCLEOTIDE SEQUENCE [LARGE SCALE GENOMIC DNA]</scope>
    <source>
        <strain evidence="3 4">NIES-3715</strain>
    </source>
</reference>
<dbReference type="Proteomes" id="UP001054902">
    <property type="component" value="Unassembled WGS sequence"/>
</dbReference>
<evidence type="ECO:0000256" key="2">
    <source>
        <dbReference type="SAM" id="SignalP"/>
    </source>
</evidence>
<evidence type="ECO:0008006" key="5">
    <source>
        <dbReference type="Google" id="ProtNLM"/>
    </source>
</evidence>
<gene>
    <name evidence="3" type="ORF">CTEN210_17816</name>
</gene>
<feature type="region of interest" description="Disordered" evidence="1">
    <location>
        <begin position="107"/>
        <end position="165"/>
    </location>
</feature>
<feature type="signal peptide" evidence="2">
    <location>
        <begin position="1"/>
        <end position="16"/>
    </location>
</feature>
<dbReference type="EMBL" id="BLLK01000074">
    <property type="protein sequence ID" value="GFH61340.1"/>
    <property type="molecule type" value="Genomic_DNA"/>
</dbReference>
<accession>A0AAD3HF45</accession>
<name>A0AAD3HF45_9STRA</name>
<evidence type="ECO:0000313" key="4">
    <source>
        <dbReference type="Proteomes" id="UP001054902"/>
    </source>
</evidence>
<feature type="region of interest" description="Disordered" evidence="1">
    <location>
        <begin position="198"/>
        <end position="274"/>
    </location>
</feature>